<dbReference type="PANTHER" id="PTHR15503:SF45">
    <property type="entry name" value="RNA-DIRECTED DNA POLYMERASE HOMOLOG"/>
    <property type="match status" value="1"/>
</dbReference>
<dbReference type="InterPro" id="IPR032567">
    <property type="entry name" value="RTL1-rel"/>
</dbReference>
<dbReference type="Proteomes" id="UP000818029">
    <property type="component" value="Chromosome A13"/>
</dbReference>
<reference evidence="2" key="2">
    <citation type="submission" date="2025-08" db="UniProtKB">
        <authorList>
            <consortium name="RefSeq"/>
        </authorList>
    </citation>
    <scope>IDENTIFICATION</scope>
</reference>
<dbReference type="AlphaFoldDB" id="A0A1U8NG56"/>
<gene>
    <name evidence="2" type="primary">LOC107948027</name>
</gene>
<proteinExistence type="predicted"/>
<dbReference type="RefSeq" id="XP_016737997.1">
    <property type="nucleotide sequence ID" value="XM_016882508.1"/>
</dbReference>
<keyword evidence="1" id="KW-1185">Reference proteome</keyword>
<dbReference type="PaxDb" id="3635-A0A1U8NG56"/>
<reference evidence="1" key="1">
    <citation type="journal article" date="2020" name="Nat. Genet.">
        <title>Genomic diversifications of five Gossypium allopolyploid species and their impact on cotton improvement.</title>
        <authorList>
            <person name="Chen Z.J."/>
            <person name="Sreedasyam A."/>
            <person name="Ando A."/>
            <person name="Song Q."/>
            <person name="De Santiago L.M."/>
            <person name="Hulse-Kemp A.M."/>
            <person name="Ding M."/>
            <person name="Ye W."/>
            <person name="Kirkbride R.C."/>
            <person name="Jenkins J."/>
            <person name="Plott C."/>
            <person name="Lovell J."/>
            <person name="Lin Y.M."/>
            <person name="Vaughn R."/>
            <person name="Liu B."/>
            <person name="Simpson S."/>
            <person name="Scheffler B.E."/>
            <person name="Wen L."/>
            <person name="Saski C.A."/>
            <person name="Grover C.E."/>
            <person name="Hu G."/>
            <person name="Conover J.L."/>
            <person name="Carlson J.W."/>
            <person name="Shu S."/>
            <person name="Boston L.B."/>
            <person name="Williams M."/>
            <person name="Peterson D.G."/>
            <person name="McGee K."/>
            <person name="Jones D.C."/>
            <person name="Wendel J.F."/>
            <person name="Stelly D.M."/>
            <person name="Grimwood J."/>
            <person name="Schmutz J."/>
        </authorList>
    </citation>
    <scope>NUCLEOTIDE SEQUENCE [LARGE SCALE GENOMIC DNA]</scope>
    <source>
        <strain evidence="1">cv. TM-1</strain>
    </source>
</reference>
<dbReference type="Pfam" id="PF08284">
    <property type="entry name" value="RVP_2"/>
    <property type="match status" value="1"/>
</dbReference>
<dbReference type="KEGG" id="ghi:107948027"/>
<dbReference type="PANTHER" id="PTHR15503">
    <property type="entry name" value="LDOC1 RELATED"/>
    <property type="match status" value="1"/>
</dbReference>
<dbReference type="OrthoDB" id="999475at2759"/>
<evidence type="ECO:0000313" key="1">
    <source>
        <dbReference type="Proteomes" id="UP000818029"/>
    </source>
</evidence>
<accession>A0A1U8NG56</accession>
<evidence type="ECO:0000313" key="2">
    <source>
        <dbReference type="RefSeq" id="XP_016737997.1"/>
    </source>
</evidence>
<dbReference type="GeneID" id="107948027"/>
<name>A0A1U8NG56_GOSHI</name>
<protein>
    <submittedName>
        <fullName evidence="2">Uncharacterized protein</fullName>
    </submittedName>
</protein>
<organism evidence="1 2">
    <name type="scientific">Gossypium hirsutum</name>
    <name type="common">Upland cotton</name>
    <name type="synonym">Gossypium mexicanum</name>
    <dbReference type="NCBI Taxonomy" id="3635"/>
    <lineage>
        <taxon>Eukaryota</taxon>
        <taxon>Viridiplantae</taxon>
        <taxon>Streptophyta</taxon>
        <taxon>Embryophyta</taxon>
        <taxon>Tracheophyta</taxon>
        <taxon>Spermatophyta</taxon>
        <taxon>Magnoliopsida</taxon>
        <taxon>eudicotyledons</taxon>
        <taxon>Gunneridae</taxon>
        <taxon>Pentapetalae</taxon>
        <taxon>rosids</taxon>
        <taxon>malvids</taxon>
        <taxon>Malvales</taxon>
        <taxon>Malvaceae</taxon>
        <taxon>Malvoideae</taxon>
        <taxon>Gossypium</taxon>
    </lineage>
</organism>
<sequence length="141" mass="16053">MELPFGEFDLILRMDWLVRHQVSLDCVTKRVVWRTDEDIEVIVIRERRDYLTNVISALVAEKLVQKVCEAFLAYVSISDSGDSSVKDIKIVRDFPDVFPDELPGLPPSREVEFGIELFPGTAPVSIAPYQMAPKELMKLKA</sequence>